<dbReference type="PANTHER" id="PTHR48070">
    <property type="entry name" value="ESTERASE OVCA2"/>
    <property type="match status" value="1"/>
</dbReference>
<dbReference type="GO" id="GO:0019748">
    <property type="term" value="P:secondary metabolic process"/>
    <property type="evidence" value="ECO:0007669"/>
    <property type="project" value="TreeGrafter"/>
</dbReference>
<evidence type="ECO:0000313" key="3">
    <source>
        <dbReference type="EMBL" id="KAJ4150080.1"/>
    </source>
</evidence>
<dbReference type="AlphaFoldDB" id="A0A9W8UKI5"/>
<evidence type="ECO:0000313" key="4">
    <source>
        <dbReference type="Proteomes" id="UP001144673"/>
    </source>
</evidence>
<dbReference type="RefSeq" id="XP_056051794.1">
    <property type="nucleotide sequence ID" value="XM_056199890.1"/>
</dbReference>
<dbReference type="GeneID" id="80898005"/>
<dbReference type="SUPFAM" id="SSF53474">
    <property type="entry name" value="alpha/beta-Hydrolases"/>
    <property type="match status" value="1"/>
</dbReference>
<protein>
    <recommendedName>
        <fullName evidence="2">Serine hydrolase domain-containing protein</fullName>
    </recommendedName>
</protein>
<dbReference type="InterPro" id="IPR050593">
    <property type="entry name" value="LovG"/>
</dbReference>
<comment type="caution">
    <text evidence="3">The sequence shown here is derived from an EMBL/GenBank/DDBJ whole genome shotgun (WGS) entry which is preliminary data.</text>
</comment>
<keyword evidence="4" id="KW-1185">Reference proteome</keyword>
<dbReference type="GO" id="GO:0005634">
    <property type="term" value="C:nucleus"/>
    <property type="evidence" value="ECO:0007669"/>
    <property type="project" value="TreeGrafter"/>
</dbReference>
<evidence type="ECO:0000259" key="2">
    <source>
        <dbReference type="Pfam" id="PF03959"/>
    </source>
</evidence>
<proteinExistence type="predicted"/>
<dbReference type="PANTHER" id="PTHR48070:SF4">
    <property type="entry name" value="ESTERASE ALNB"/>
    <property type="match status" value="1"/>
</dbReference>
<accession>A0A9W8UKI5</accession>
<dbReference type="InterPro" id="IPR029058">
    <property type="entry name" value="AB_hydrolase_fold"/>
</dbReference>
<dbReference type="Proteomes" id="UP001144673">
    <property type="component" value="Chromosome 4"/>
</dbReference>
<organism evidence="3 4">
    <name type="scientific">Akanthomyces muscarius</name>
    <name type="common">Entomopathogenic fungus</name>
    <name type="synonym">Lecanicillium muscarium</name>
    <dbReference type="NCBI Taxonomy" id="2231603"/>
    <lineage>
        <taxon>Eukaryota</taxon>
        <taxon>Fungi</taxon>
        <taxon>Dikarya</taxon>
        <taxon>Ascomycota</taxon>
        <taxon>Pezizomycotina</taxon>
        <taxon>Sordariomycetes</taxon>
        <taxon>Hypocreomycetidae</taxon>
        <taxon>Hypocreales</taxon>
        <taxon>Cordycipitaceae</taxon>
        <taxon>Akanthomyces</taxon>
    </lineage>
</organism>
<sequence length="107" mass="11908">MRILALHPWGLSAQLFERQMAPLVTLLGSMHEIVYIDGPNEGRKATSVPDFVQRPFFNWHEGMLSPSVEKAQAFIYEIIEDEGPFDGVLGLSQGAALAMSMLLHPEI</sequence>
<reference evidence="3" key="1">
    <citation type="journal article" date="2023" name="Access Microbiol">
        <title>De-novo genome assembly for Akanthomyces muscarius, a biocontrol agent of insect agricultural pests.</title>
        <authorList>
            <person name="Erdos Z."/>
            <person name="Studholme D.J."/>
            <person name="Raymond B."/>
            <person name="Sharma M."/>
        </authorList>
    </citation>
    <scope>NUCLEOTIDE SEQUENCE</scope>
    <source>
        <strain evidence="3">Ve6</strain>
    </source>
</reference>
<dbReference type="GO" id="GO:0005737">
    <property type="term" value="C:cytoplasm"/>
    <property type="evidence" value="ECO:0007669"/>
    <property type="project" value="TreeGrafter"/>
</dbReference>
<dbReference type="EMBL" id="JAJHUN010000009">
    <property type="protein sequence ID" value="KAJ4150080.1"/>
    <property type="molecule type" value="Genomic_DNA"/>
</dbReference>
<keyword evidence="1" id="KW-0378">Hydrolase</keyword>
<dbReference type="GO" id="GO:0016787">
    <property type="term" value="F:hydrolase activity"/>
    <property type="evidence" value="ECO:0007669"/>
    <property type="project" value="UniProtKB-KW"/>
</dbReference>
<name>A0A9W8UKI5_AKAMU</name>
<dbReference type="Gene3D" id="3.40.50.1820">
    <property type="entry name" value="alpha/beta hydrolase"/>
    <property type="match status" value="1"/>
</dbReference>
<dbReference type="Pfam" id="PF03959">
    <property type="entry name" value="FSH1"/>
    <property type="match status" value="1"/>
</dbReference>
<evidence type="ECO:0000256" key="1">
    <source>
        <dbReference type="ARBA" id="ARBA00022801"/>
    </source>
</evidence>
<feature type="domain" description="Serine hydrolase" evidence="2">
    <location>
        <begin position="1"/>
        <end position="102"/>
    </location>
</feature>
<gene>
    <name evidence="3" type="ORF">LMH87_010846</name>
</gene>
<dbReference type="KEGG" id="amus:LMH87_010846"/>
<dbReference type="InterPro" id="IPR005645">
    <property type="entry name" value="FSH-like_dom"/>
</dbReference>